<dbReference type="Proteomes" id="UP000799324">
    <property type="component" value="Unassembled WGS sequence"/>
</dbReference>
<reference evidence="7" key="1">
    <citation type="journal article" date="2020" name="Stud. Mycol.">
        <title>101 Dothideomycetes genomes: a test case for predicting lifestyles and emergence of pathogens.</title>
        <authorList>
            <person name="Haridas S."/>
            <person name="Albert R."/>
            <person name="Binder M."/>
            <person name="Bloem J."/>
            <person name="Labutti K."/>
            <person name="Salamov A."/>
            <person name="Andreopoulos B."/>
            <person name="Baker S."/>
            <person name="Barry K."/>
            <person name="Bills G."/>
            <person name="Bluhm B."/>
            <person name="Cannon C."/>
            <person name="Castanera R."/>
            <person name="Culley D."/>
            <person name="Daum C."/>
            <person name="Ezra D."/>
            <person name="Gonzalez J."/>
            <person name="Henrissat B."/>
            <person name="Kuo A."/>
            <person name="Liang C."/>
            <person name="Lipzen A."/>
            <person name="Lutzoni F."/>
            <person name="Magnuson J."/>
            <person name="Mondo S."/>
            <person name="Nolan M."/>
            <person name="Ohm R."/>
            <person name="Pangilinan J."/>
            <person name="Park H.-J."/>
            <person name="Ramirez L."/>
            <person name="Alfaro M."/>
            <person name="Sun H."/>
            <person name="Tritt A."/>
            <person name="Yoshinaga Y."/>
            <person name="Zwiers L.-H."/>
            <person name="Turgeon B."/>
            <person name="Goodwin S."/>
            <person name="Spatafora J."/>
            <person name="Crous P."/>
            <person name="Grigoriev I."/>
        </authorList>
    </citation>
    <scope>NUCLEOTIDE SEQUENCE</scope>
    <source>
        <strain evidence="7">CBS 122681</strain>
    </source>
</reference>
<keyword evidence="1" id="KW-0479">Metal-binding</keyword>
<feature type="region of interest" description="Disordered" evidence="5">
    <location>
        <begin position="284"/>
        <end position="308"/>
    </location>
</feature>
<evidence type="ECO:0000256" key="3">
    <source>
        <dbReference type="ARBA" id="ARBA00022833"/>
    </source>
</evidence>
<dbReference type="Pfam" id="PF00097">
    <property type="entry name" value="zf-C3HC4"/>
    <property type="match status" value="1"/>
</dbReference>
<feature type="region of interest" description="Disordered" evidence="5">
    <location>
        <begin position="431"/>
        <end position="452"/>
    </location>
</feature>
<dbReference type="Gene3D" id="3.30.40.10">
    <property type="entry name" value="Zinc/RING finger domain, C3HC4 (zinc finger)"/>
    <property type="match status" value="1"/>
</dbReference>
<feature type="region of interest" description="Disordered" evidence="5">
    <location>
        <begin position="483"/>
        <end position="502"/>
    </location>
</feature>
<protein>
    <recommendedName>
        <fullName evidence="6">RING-type domain-containing protein</fullName>
    </recommendedName>
</protein>
<evidence type="ECO:0000256" key="1">
    <source>
        <dbReference type="ARBA" id="ARBA00022723"/>
    </source>
</evidence>
<name>A0A6A6TLA9_9PLEO</name>
<dbReference type="InterPro" id="IPR018957">
    <property type="entry name" value="Znf_C3HC4_RING-type"/>
</dbReference>
<dbReference type="GO" id="GO:0008270">
    <property type="term" value="F:zinc ion binding"/>
    <property type="evidence" value="ECO:0007669"/>
    <property type="project" value="UniProtKB-KW"/>
</dbReference>
<evidence type="ECO:0000256" key="5">
    <source>
        <dbReference type="SAM" id="MobiDB-lite"/>
    </source>
</evidence>
<evidence type="ECO:0000259" key="6">
    <source>
        <dbReference type="PROSITE" id="PS50089"/>
    </source>
</evidence>
<evidence type="ECO:0000256" key="2">
    <source>
        <dbReference type="ARBA" id="ARBA00022771"/>
    </source>
</evidence>
<evidence type="ECO:0000313" key="7">
    <source>
        <dbReference type="EMBL" id="KAF2659997.1"/>
    </source>
</evidence>
<feature type="domain" description="RING-type" evidence="6">
    <location>
        <begin position="300"/>
        <end position="344"/>
    </location>
</feature>
<dbReference type="SUPFAM" id="SSF57850">
    <property type="entry name" value="RING/U-box"/>
    <property type="match status" value="1"/>
</dbReference>
<dbReference type="InterPro" id="IPR013083">
    <property type="entry name" value="Znf_RING/FYVE/PHD"/>
</dbReference>
<keyword evidence="3" id="KW-0862">Zinc</keyword>
<gene>
    <name evidence="7" type="ORF">K491DRAFT_688595</name>
</gene>
<keyword evidence="2 4" id="KW-0863">Zinc-finger</keyword>
<evidence type="ECO:0000256" key="4">
    <source>
        <dbReference type="PROSITE-ProRule" id="PRU00175"/>
    </source>
</evidence>
<dbReference type="AlphaFoldDB" id="A0A6A6TLA9"/>
<dbReference type="EMBL" id="MU004302">
    <property type="protein sequence ID" value="KAF2659997.1"/>
    <property type="molecule type" value="Genomic_DNA"/>
</dbReference>
<accession>A0A6A6TLA9</accession>
<dbReference type="OrthoDB" id="3694617at2759"/>
<dbReference type="InterPro" id="IPR001841">
    <property type="entry name" value="Znf_RING"/>
</dbReference>
<keyword evidence="8" id="KW-1185">Reference proteome</keyword>
<organism evidence="7 8">
    <name type="scientific">Lophiostoma macrostomum CBS 122681</name>
    <dbReference type="NCBI Taxonomy" id="1314788"/>
    <lineage>
        <taxon>Eukaryota</taxon>
        <taxon>Fungi</taxon>
        <taxon>Dikarya</taxon>
        <taxon>Ascomycota</taxon>
        <taxon>Pezizomycotina</taxon>
        <taxon>Dothideomycetes</taxon>
        <taxon>Pleosporomycetidae</taxon>
        <taxon>Pleosporales</taxon>
        <taxon>Lophiostomataceae</taxon>
        <taxon>Lophiostoma</taxon>
    </lineage>
</organism>
<sequence>MPSVRSLEAEQECLESAFIQLTLLAGPELADFSRLTPRDVRSFTRGIRAFWRNYAKTVRDATNMGRAPGLKIELHKLRTFERVFQSRKEGIVGPIRPLGGRACLAVWHTHTGRDRTAVGARMLWLQNWQEEGDLMIVSETGQFETSLAPLPDYPQRYNLPEAQTSLEHLRAHLHPQNQWIVNWEHALSHEDAVFIVKTEQLMHLRAQWNSHIVDIMDFVNANGLSEPPKVAQFTTEATQKQCKEKSRERCDICDFQLGGWKEEECEEKRADTLEKTASMQMECLPKGSGERTSNDNLSACPTSEPEHSSEATELPVLTRCGHILGTSCLQSWVNSGHATCPTCRTALYTPELCLPAMIRPHYRACVDMLDAVEKMDASIDRHLLAGPKVVHGDRFPSLSLRMESTSLIGIGTLEKMMETVQIQASLLDVQPQPQPPAAAQANDQPGEAASDPEGAAMDIAIASVENVFMGVPSAEELGVVFVPSDPNQQNADEDEPMSSVENLENDVAAGLAEEEMLDEVL</sequence>
<dbReference type="PROSITE" id="PS50089">
    <property type="entry name" value="ZF_RING_2"/>
    <property type="match status" value="1"/>
</dbReference>
<evidence type="ECO:0000313" key="8">
    <source>
        <dbReference type="Proteomes" id="UP000799324"/>
    </source>
</evidence>
<proteinExistence type="predicted"/>